<evidence type="ECO:0000256" key="2">
    <source>
        <dbReference type="ARBA" id="ARBA00022692"/>
    </source>
</evidence>
<dbReference type="GO" id="GO:0016020">
    <property type="term" value="C:membrane"/>
    <property type="evidence" value="ECO:0007669"/>
    <property type="project" value="UniProtKB-SubCell"/>
</dbReference>
<feature type="transmembrane region" description="Helical" evidence="6">
    <location>
        <begin position="12"/>
        <end position="37"/>
    </location>
</feature>
<feature type="transmembrane region" description="Helical" evidence="6">
    <location>
        <begin position="230"/>
        <end position="248"/>
    </location>
</feature>
<dbReference type="InterPro" id="IPR013057">
    <property type="entry name" value="AA_transpt_TM"/>
</dbReference>
<dbReference type="EMBL" id="WTPW01000739">
    <property type="protein sequence ID" value="KAF0484062.1"/>
    <property type="molecule type" value="Genomic_DNA"/>
</dbReference>
<feature type="region of interest" description="Disordered" evidence="5">
    <location>
        <begin position="564"/>
        <end position="592"/>
    </location>
</feature>
<evidence type="ECO:0000313" key="9">
    <source>
        <dbReference type="Proteomes" id="UP000439903"/>
    </source>
</evidence>
<proteinExistence type="predicted"/>
<comment type="caution">
    <text evidence="8">The sequence shown here is derived from an EMBL/GenBank/DDBJ whole genome shotgun (WGS) entry which is preliminary data.</text>
</comment>
<feature type="transmembrane region" description="Helical" evidence="6">
    <location>
        <begin position="339"/>
        <end position="357"/>
    </location>
</feature>
<accession>A0A8H4ADX3</accession>
<feature type="transmembrane region" description="Helical" evidence="6">
    <location>
        <begin position="302"/>
        <end position="327"/>
    </location>
</feature>
<feature type="transmembrane region" description="Helical" evidence="6">
    <location>
        <begin position="260"/>
        <end position="282"/>
    </location>
</feature>
<feature type="transmembrane region" description="Helical" evidence="6">
    <location>
        <begin position="98"/>
        <end position="120"/>
    </location>
</feature>
<feature type="compositionally biased region" description="Basic and acidic residues" evidence="5">
    <location>
        <begin position="583"/>
        <end position="592"/>
    </location>
</feature>
<dbReference type="AlphaFoldDB" id="A0A8H4ADX3"/>
<evidence type="ECO:0000256" key="5">
    <source>
        <dbReference type="SAM" id="MobiDB-lite"/>
    </source>
</evidence>
<evidence type="ECO:0000256" key="3">
    <source>
        <dbReference type="ARBA" id="ARBA00022989"/>
    </source>
</evidence>
<feature type="domain" description="Amino acid transporter transmembrane" evidence="7">
    <location>
        <begin position="13"/>
        <end position="329"/>
    </location>
</feature>
<reference evidence="8 9" key="1">
    <citation type="journal article" date="2019" name="Environ. Microbiol.">
        <title>At the nexus of three kingdoms: the genome of the mycorrhizal fungus Gigaspora margarita provides insights into plant, endobacterial and fungal interactions.</title>
        <authorList>
            <person name="Venice F."/>
            <person name="Ghignone S."/>
            <person name="Salvioli di Fossalunga A."/>
            <person name="Amselem J."/>
            <person name="Novero M."/>
            <person name="Xianan X."/>
            <person name="Sedzielewska Toro K."/>
            <person name="Morin E."/>
            <person name="Lipzen A."/>
            <person name="Grigoriev I.V."/>
            <person name="Henrissat B."/>
            <person name="Martin F.M."/>
            <person name="Bonfante P."/>
        </authorList>
    </citation>
    <scope>NUCLEOTIDE SEQUENCE [LARGE SCALE GENOMIC DNA]</scope>
    <source>
        <strain evidence="8 9">BEG34</strain>
    </source>
</reference>
<comment type="subcellular location">
    <subcellularLocation>
        <location evidence="1">Membrane</location>
    </subcellularLocation>
</comment>
<feature type="transmembrane region" description="Helical" evidence="6">
    <location>
        <begin position="613"/>
        <end position="638"/>
    </location>
</feature>
<gene>
    <name evidence="8" type="ORF">F8M41_023106</name>
</gene>
<evidence type="ECO:0000313" key="8">
    <source>
        <dbReference type="EMBL" id="KAF0484062.1"/>
    </source>
</evidence>
<evidence type="ECO:0000259" key="7">
    <source>
        <dbReference type="Pfam" id="PF01490"/>
    </source>
</evidence>
<dbReference type="PANTHER" id="PTHR16189">
    <property type="entry name" value="TRANSMEMBRANE PROTEIN 104-RELATED"/>
    <property type="match status" value="1"/>
</dbReference>
<keyword evidence="4 6" id="KW-0472">Membrane</keyword>
<feature type="compositionally biased region" description="Low complexity" evidence="5">
    <location>
        <begin position="564"/>
        <end position="582"/>
    </location>
</feature>
<feature type="transmembrane region" description="Helical" evidence="6">
    <location>
        <begin position="43"/>
        <end position="65"/>
    </location>
</feature>
<evidence type="ECO:0000256" key="4">
    <source>
        <dbReference type="ARBA" id="ARBA00023136"/>
    </source>
</evidence>
<feature type="transmembrane region" description="Helical" evidence="6">
    <location>
        <begin position="192"/>
        <end position="210"/>
    </location>
</feature>
<name>A0A8H4ADX3_GIGMA</name>
<feature type="transmembrane region" description="Helical" evidence="6">
    <location>
        <begin position="369"/>
        <end position="388"/>
    </location>
</feature>
<organism evidence="8 9">
    <name type="scientific">Gigaspora margarita</name>
    <dbReference type="NCBI Taxonomy" id="4874"/>
    <lineage>
        <taxon>Eukaryota</taxon>
        <taxon>Fungi</taxon>
        <taxon>Fungi incertae sedis</taxon>
        <taxon>Mucoromycota</taxon>
        <taxon>Glomeromycotina</taxon>
        <taxon>Glomeromycetes</taxon>
        <taxon>Diversisporales</taxon>
        <taxon>Gigasporaceae</taxon>
        <taxon>Gigaspora</taxon>
    </lineage>
</organism>
<protein>
    <submittedName>
        <fullName evidence="8">Aaap amino acid permease</fullName>
    </submittedName>
</protein>
<evidence type="ECO:0000256" key="1">
    <source>
        <dbReference type="ARBA" id="ARBA00004370"/>
    </source>
</evidence>
<dbReference type="PANTHER" id="PTHR16189:SF3">
    <property type="entry name" value="AMINO ACID TRANSPORTER TRANSMEMBRANE DOMAIN-CONTAINING PROTEIN"/>
    <property type="match status" value="1"/>
</dbReference>
<feature type="transmembrane region" description="Helical" evidence="6">
    <location>
        <begin position="162"/>
        <end position="185"/>
    </location>
</feature>
<sequence>MDSTTQILRNNGISYFGSIALLVSSMTGPGLVTIPILFQSAGWFVTIGAFIFISILSCAASLMLCEAASSIKGNEKFQRQIEFSHLAAILVSDKRKRFLIQICLFISLQSVNIASILLSAQSMDTLFISLFGKTCGLGVYPHSGFYCVDQQGDYNSPFGTNYMVATLGFIVTLVMVVPLGIFSLADNVKIQIASFIGLISILAAWFITFFKHGLNDSYVPVIGNNMSQVIGTVLFNYAFIVTVPSWVNDLNPKVPIRRSVLYSTSISTTVYILLGLIGGMAFQIDPNSDIITVINKSDQKNWLTIASTYIFPVAVLITSIPVYTIVIRYNLTRSGHCKGALATFLASVLPWIVVMPFQTGRWLNEFVNWTNLFFTSVSNFIVPFYLYYLSQKPNVVVKADIKLTKLEATAKRKASVRSNKSDKSFKSIKDWLNAQVLAKERLRDRTDAAIGILNDNEDNDFLMPDTPNSINLSYNADQLHIPGRRIVSAPPPTKSKLESLDVDSHSRPAALSLQMPPSILHRSSLSRRASPPILEYNPQITNIPIITIQDETSNKDIIVELEGTHSGSHSGTHSGSHSGTHSGSDKSQSEKSDSVIFDGPLERFKAFPIPDKVRIWIAYVCASGSFLLVLSVILYDIIELGLGVNVFE</sequence>
<keyword evidence="9" id="KW-1185">Reference proteome</keyword>
<dbReference type="Pfam" id="PF01490">
    <property type="entry name" value="Aa_trans"/>
    <property type="match status" value="1"/>
</dbReference>
<dbReference type="OrthoDB" id="294541at2759"/>
<keyword evidence="3 6" id="KW-1133">Transmembrane helix</keyword>
<keyword evidence="2 6" id="KW-0812">Transmembrane</keyword>
<dbReference type="Proteomes" id="UP000439903">
    <property type="component" value="Unassembled WGS sequence"/>
</dbReference>
<evidence type="ECO:0000256" key="6">
    <source>
        <dbReference type="SAM" id="Phobius"/>
    </source>
</evidence>